<evidence type="ECO:0000313" key="2">
    <source>
        <dbReference type="Proteomes" id="UP000446657"/>
    </source>
</evidence>
<organism evidence="1 2">
    <name type="scientific">Roseburia faecis</name>
    <dbReference type="NCBI Taxonomy" id="301302"/>
    <lineage>
        <taxon>Bacteria</taxon>
        <taxon>Bacillati</taxon>
        <taxon>Bacillota</taxon>
        <taxon>Clostridia</taxon>
        <taxon>Lachnospirales</taxon>
        <taxon>Lachnospiraceae</taxon>
        <taxon>Roseburia</taxon>
    </lineage>
</organism>
<dbReference type="Proteomes" id="UP000446657">
    <property type="component" value="Unassembled WGS sequence"/>
</dbReference>
<dbReference type="AlphaFoldDB" id="A0A844KV29"/>
<gene>
    <name evidence="1" type="ORF">GMD30_16695</name>
</gene>
<dbReference type="InterPro" id="IPR036866">
    <property type="entry name" value="RibonucZ/Hydroxyglut_hydro"/>
</dbReference>
<comment type="caution">
    <text evidence="1">The sequence shown here is derived from an EMBL/GenBank/DDBJ whole genome shotgun (WGS) entry which is preliminary data.</text>
</comment>
<dbReference type="PANTHER" id="PTHR30619:SF1">
    <property type="entry name" value="RECOMBINATION PROTEIN 2"/>
    <property type="match status" value="1"/>
</dbReference>
<dbReference type="InterPro" id="IPR052159">
    <property type="entry name" value="Competence_DNA_uptake"/>
</dbReference>
<dbReference type="RefSeq" id="WP_155177753.1">
    <property type="nucleotide sequence ID" value="NZ_JADMQJ010000023.1"/>
</dbReference>
<dbReference type="EMBL" id="WNAL01000067">
    <property type="protein sequence ID" value="MTR83260.1"/>
    <property type="molecule type" value="Genomic_DNA"/>
</dbReference>
<accession>A0A844KV29</accession>
<protein>
    <recommendedName>
        <fullName evidence="3">Metallo-beta-lactamase domain-containing protein</fullName>
    </recommendedName>
</protein>
<reference evidence="1 2" key="1">
    <citation type="journal article" date="2019" name="Nat. Med.">
        <title>A library of human gut bacterial isolates paired with longitudinal multiomics data enables mechanistic microbiome research.</title>
        <authorList>
            <person name="Poyet M."/>
            <person name="Groussin M."/>
            <person name="Gibbons S.M."/>
            <person name="Avila-Pacheco J."/>
            <person name="Jiang X."/>
            <person name="Kearney S.M."/>
            <person name="Perrotta A.R."/>
            <person name="Berdy B."/>
            <person name="Zhao S."/>
            <person name="Lieberman T.D."/>
            <person name="Swanson P.K."/>
            <person name="Smith M."/>
            <person name="Roesemann S."/>
            <person name="Alexander J.E."/>
            <person name="Rich S.A."/>
            <person name="Livny J."/>
            <person name="Vlamakis H."/>
            <person name="Clish C."/>
            <person name="Bullock K."/>
            <person name="Deik A."/>
            <person name="Scott J."/>
            <person name="Pierce K.A."/>
            <person name="Xavier R.J."/>
            <person name="Alm E.J."/>
        </authorList>
    </citation>
    <scope>NUCLEOTIDE SEQUENCE [LARGE SCALE GENOMIC DNA]</scope>
    <source>
        <strain evidence="1 2">BIOML-A1</strain>
    </source>
</reference>
<dbReference type="PANTHER" id="PTHR30619">
    <property type="entry name" value="DNA INTERNALIZATION/COMPETENCE PROTEIN COMEC/REC2"/>
    <property type="match status" value="1"/>
</dbReference>
<name>A0A844KV29_9FIRM</name>
<proteinExistence type="predicted"/>
<evidence type="ECO:0000313" key="1">
    <source>
        <dbReference type="EMBL" id="MTR83260.1"/>
    </source>
</evidence>
<dbReference type="SUPFAM" id="SSF56281">
    <property type="entry name" value="Metallo-hydrolase/oxidoreductase"/>
    <property type="match status" value="1"/>
</dbReference>
<evidence type="ECO:0008006" key="3">
    <source>
        <dbReference type="Google" id="ProtNLM"/>
    </source>
</evidence>
<dbReference type="Gene3D" id="3.60.15.10">
    <property type="entry name" value="Ribonuclease Z/Hydroxyacylglutathione hydrolase-like"/>
    <property type="match status" value="1"/>
</dbReference>
<sequence length="316" mass="36461">MIEIKVLQAHQGDCIWVRCISEKTVNIVIDAGTSTFKKGFRNLVKEINNKKERIDLLVFSHIDDDHIKGCIQYLQEKGEKIIDKVWINGSGSRVYSDMQEHSVNNVSNLVTLIMEKNIPIETPILEGKEYVFCGGRIKVIGPTKNEMLKVATKIEHSNQVTEHAGYKYVGNIIDVQDKYQPDLSDSNKASIIMVVEFENKKLLFTGDSTSENIIKAVDKYYPGDEFEVVKLPHHGSPRNISRELIRRLSTNKFIISTNKALEKVVLFRFAEERKTTELLCNYEWWATGYFTEDDIKKYFDTNRIVMRYIGEEKIIL</sequence>